<keyword evidence="2" id="KW-1133">Transmembrane helix</keyword>
<reference evidence="4" key="1">
    <citation type="submission" date="2022-02" db="EMBL/GenBank/DDBJ databases">
        <title>Halalkalibacter sp. nov. isolated from Lonar Lake, India.</title>
        <authorList>
            <person name="Joshi A."/>
            <person name="Thite S."/>
            <person name="Lodha T."/>
        </authorList>
    </citation>
    <scope>NUCLEOTIDE SEQUENCE</scope>
    <source>
        <strain evidence="4">MEB205</strain>
    </source>
</reference>
<keyword evidence="5" id="KW-1185">Reference proteome</keyword>
<dbReference type="PANTHER" id="PTHR48081">
    <property type="entry name" value="AB HYDROLASE SUPERFAMILY PROTEIN C4A8.06C"/>
    <property type="match status" value="1"/>
</dbReference>
<dbReference type="Proteomes" id="UP001139150">
    <property type="component" value="Unassembled WGS sequence"/>
</dbReference>
<dbReference type="RefSeq" id="WP_250098360.1">
    <property type="nucleotide sequence ID" value="NZ_JAKRYL010000030.1"/>
</dbReference>
<dbReference type="AlphaFoldDB" id="A0A9X2IAK7"/>
<evidence type="ECO:0000313" key="4">
    <source>
        <dbReference type="EMBL" id="MCL7749500.1"/>
    </source>
</evidence>
<evidence type="ECO:0000313" key="5">
    <source>
        <dbReference type="Proteomes" id="UP001139150"/>
    </source>
</evidence>
<feature type="transmembrane region" description="Helical" evidence="2">
    <location>
        <begin position="21"/>
        <end position="42"/>
    </location>
</feature>
<evidence type="ECO:0000256" key="1">
    <source>
        <dbReference type="ARBA" id="ARBA00022801"/>
    </source>
</evidence>
<dbReference type="EMBL" id="JAKRYL010000030">
    <property type="protein sequence ID" value="MCL7749500.1"/>
    <property type="molecule type" value="Genomic_DNA"/>
</dbReference>
<dbReference type="SUPFAM" id="SSF53474">
    <property type="entry name" value="alpha/beta-Hydrolases"/>
    <property type="match status" value="1"/>
</dbReference>
<dbReference type="InterPro" id="IPR050300">
    <property type="entry name" value="GDXG_lipolytic_enzyme"/>
</dbReference>
<keyword evidence="2" id="KW-0472">Membrane</keyword>
<name>A0A9X2IAK7_9BACI</name>
<accession>A0A9X2IAK7</accession>
<evidence type="ECO:0000256" key="2">
    <source>
        <dbReference type="SAM" id="Phobius"/>
    </source>
</evidence>
<dbReference type="InterPro" id="IPR029058">
    <property type="entry name" value="AB_hydrolase_fold"/>
</dbReference>
<feature type="domain" description="BD-FAE-like" evidence="3">
    <location>
        <begin position="183"/>
        <end position="335"/>
    </location>
</feature>
<feature type="transmembrane region" description="Helical" evidence="2">
    <location>
        <begin position="91"/>
        <end position="113"/>
    </location>
</feature>
<dbReference type="Gene3D" id="3.40.50.1820">
    <property type="entry name" value="alpha/beta hydrolase"/>
    <property type="match status" value="1"/>
</dbReference>
<protein>
    <submittedName>
        <fullName evidence="4">Alpha/beta hydrolase</fullName>
    </submittedName>
</protein>
<organism evidence="4 5">
    <name type="scientific">Halalkalibacter alkaliphilus</name>
    <dbReference type="NCBI Taxonomy" id="2917993"/>
    <lineage>
        <taxon>Bacteria</taxon>
        <taxon>Bacillati</taxon>
        <taxon>Bacillota</taxon>
        <taxon>Bacilli</taxon>
        <taxon>Bacillales</taxon>
        <taxon>Bacillaceae</taxon>
        <taxon>Halalkalibacter</taxon>
    </lineage>
</organism>
<dbReference type="InterPro" id="IPR049492">
    <property type="entry name" value="BD-FAE-like_dom"/>
</dbReference>
<evidence type="ECO:0000259" key="3">
    <source>
        <dbReference type="Pfam" id="PF20434"/>
    </source>
</evidence>
<dbReference type="GO" id="GO:0016787">
    <property type="term" value="F:hydrolase activity"/>
    <property type="evidence" value="ECO:0007669"/>
    <property type="project" value="UniProtKB-KW"/>
</dbReference>
<proteinExistence type="predicted"/>
<gene>
    <name evidence="4" type="ORF">MF646_20485</name>
</gene>
<keyword evidence="1 4" id="KW-0378">Hydrolase</keyword>
<dbReference type="Pfam" id="PF20434">
    <property type="entry name" value="BD-FAE"/>
    <property type="match status" value="1"/>
</dbReference>
<feature type="transmembrane region" description="Helical" evidence="2">
    <location>
        <begin position="62"/>
        <end position="79"/>
    </location>
</feature>
<comment type="caution">
    <text evidence="4">The sequence shown here is derived from an EMBL/GenBank/DDBJ whole genome shotgun (WGS) entry which is preliminary data.</text>
</comment>
<sequence>MLKLRPFKKTDEASSYEINRTLRITIQILLSAFLVLGIYLAYQLITGRSADKIEMVLPTTSLFISIIFFTISILILKMLHKKTKAFVKATVIIIGLSLTVIFSLPLVITLATIQNVESNYMKAFGVKSADIIPAEKKQYFTDTPFVLPDYFFGAASGDHQVKQDILYFEGTTGIDKGIRLHFDAYMPPKHAEELPGNHTVLIRIHGGAWTAGDKGHLNRAQINKHFASLGYVVFDVQHGLSNEERLFEFLEVPANKVAGFSVDDMVRHIGIFTDYLAEHYEEYGANLDSVFISGRSSGGQIANAVGLGSKNRQHNVLNRNLTIKGIISVYPANGLSKKAGIEGTREIIDPSLLVKEDSPPALIYQGTHDGFVDQSVSKKFNQTYSEKSKSALILLPLAGHASNTYFSGYYNQVFMYYMERFMYQHQ</sequence>
<keyword evidence="2" id="KW-0812">Transmembrane</keyword>